<evidence type="ECO:0000256" key="7">
    <source>
        <dbReference type="ARBA" id="ARBA00022723"/>
    </source>
</evidence>
<feature type="region of interest" description="Disordered" evidence="17">
    <location>
        <begin position="233"/>
        <end position="258"/>
    </location>
</feature>
<feature type="transmembrane region" description="Helical" evidence="18">
    <location>
        <begin position="129"/>
        <end position="148"/>
    </location>
</feature>
<name>A0A328BJV0_9CAUL</name>
<feature type="transmembrane region" description="Helical" evidence="18">
    <location>
        <begin position="6"/>
        <end position="27"/>
    </location>
</feature>
<keyword evidence="11 16" id="KW-0408">Iron</keyword>
<dbReference type="RefSeq" id="WP_111275585.1">
    <property type="nucleotide sequence ID" value="NZ_QFYS01000003.1"/>
</dbReference>
<dbReference type="OrthoDB" id="9788113at2"/>
<dbReference type="GO" id="GO:0005886">
    <property type="term" value="C:plasma membrane"/>
    <property type="evidence" value="ECO:0007669"/>
    <property type="project" value="UniProtKB-SubCell"/>
</dbReference>
<keyword evidence="5 16" id="KW-0349">Heme</keyword>
<evidence type="ECO:0000256" key="17">
    <source>
        <dbReference type="SAM" id="MobiDB-lite"/>
    </source>
</evidence>
<evidence type="ECO:0000256" key="15">
    <source>
        <dbReference type="ARBA" id="ARBA00063882"/>
    </source>
</evidence>
<keyword evidence="21" id="KW-1185">Reference proteome</keyword>
<comment type="subcellular location">
    <subcellularLocation>
        <location evidence="1">Cell membrane</location>
        <topology evidence="1">Multi-pass membrane protein</topology>
    </subcellularLocation>
</comment>
<feature type="binding site" description="axial binding residue" evidence="16">
    <location>
        <position position="65"/>
    </location>
    <ligand>
        <name>heme b</name>
        <dbReference type="ChEBI" id="CHEBI:60344"/>
        <label>1</label>
    </ligand>
    <ligandPart>
        <name>Fe</name>
        <dbReference type="ChEBI" id="CHEBI:18248"/>
    </ligandPart>
</feature>
<dbReference type="InterPro" id="IPR036197">
    <property type="entry name" value="NarG-like_sf"/>
</dbReference>
<evidence type="ECO:0000256" key="1">
    <source>
        <dbReference type="ARBA" id="ARBA00004651"/>
    </source>
</evidence>
<dbReference type="InterPro" id="IPR003816">
    <property type="entry name" value="Nitrate_red_gam"/>
</dbReference>
<keyword evidence="8" id="KW-0249">Electron transport</keyword>
<evidence type="ECO:0000256" key="18">
    <source>
        <dbReference type="SAM" id="Phobius"/>
    </source>
</evidence>
<evidence type="ECO:0000256" key="14">
    <source>
        <dbReference type="ARBA" id="ARBA00048294"/>
    </source>
</evidence>
<keyword evidence="10" id="KW-0560">Oxidoreductase</keyword>
<keyword evidence="12" id="KW-0534">Nitrate assimilation</keyword>
<dbReference type="NCBIfam" id="TIGR00351">
    <property type="entry name" value="narI"/>
    <property type="match status" value="1"/>
</dbReference>
<dbReference type="GO" id="GO:0020037">
    <property type="term" value="F:heme binding"/>
    <property type="evidence" value="ECO:0007669"/>
    <property type="project" value="TreeGrafter"/>
</dbReference>
<dbReference type="Gene3D" id="1.20.950.20">
    <property type="entry name" value="Transmembrane di-heme cytochromes, Chain C"/>
    <property type="match status" value="1"/>
</dbReference>
<dbReference type="EMBL" id="QFYS01000003">
    <property type="protein sequence ID" value="RAK66276.1"/>
    <property type="molecule type" value="Genomic_DNA"/>
</dbReference>
<dbReference type="SUPFAM" id="SSF103501">
    <property type="entry name" value="Respiratory nitrate reductase 1 gamma chain"/>
    <property type="match status" value="1"/>
</dbReference>
<evidence type="ECO:0000256" key="10">
    <source>
        <dbReference type="ARBA" id="ARBA00023002"/>
    </source>
</evidence>
<dbReference type="GO" id="GO:0046872">
    <property type="term" value="F:metal ion binding"/>
    <property type="evidence" value="ECO:0007669"/>
    <property type="project" value="UniProtKB-KW"/>
</dbReference>
<feature type="transmembrane region" description="Helical" evidence="18">
    <location>
        <begin position="47"/>
        <end position="68"/>
    </location>
</feature>
<feature type="binding site" description="axial binding residue" evidence="16">
    <location>
        <position position="55"/>
    </location>
    <ligand>
        <name>heme b</name>
        <dbReference type="ChEBI" id="CHEBI:60344"/>
        <label>1</label>
    </ligand>
    <ligandPart>
        <name>Fe</name>
        <dbReference type="ChEBI" id="CHEBI:18248"/>
    </ligandPart>
</feature>
<evidence type="ECO:0000259" key="19">
    <source>
        <dbReference type="Pfam" id="PF02665"/>
    </source>
</evidence>
<dbReference type="GO" id="GO:0042128">
    <property type="term" value="P:nitrate assimilation"/>
    <property type="evidence" value="ECO:0007669"/>
    <property type="project" value="UniProtKB-KW"/>
</dbReference>
<keyword evidence="13 18" id="KW-0472">Membrane</keyword>
<comment type="caution">
    <text evidence="20">The sequence shown here is derived from an EMBL/GenBank/DDBJ whole genome shotgun (WGS) entry which is preliminary data.</text>
</comment>
<dbReference type="InterPro" id="IPR051936">
    <property type="entry name" value="Heme-iron_electron_transfer"/>
</dbReference>
<keyword evidence="9 18" id="KW-1133">Transmembrane helix</keyword>
<accession>A0A328BJV0</accession>
<feature type="domain" description="NarG-like" evidence="19">
    <location>
        <begin position="4"/>
        <end position="225"/>
    </location>
</feature>
<proteinExistence type="predicted"/>
<dbReference type="AlphaFoldDB" id="A0A328BJV0"/>
<evidence type="ECO:0000313" key="20">
    <source>
        <dbReference type="EMBL" id="RAK66276.1"/>
    </source>
</evidence>
<feature type="binding site" description="axial binding residue" evidence="16">
    <location>
        <position position="187"/>
    </location>
    <ligand>
        <name>heme b</name>
        <dbReference type="ChEBI" id="CHEBI:60344"/>
        <label>2</label>
    </ligand>
    <ligandPart>
        <name>Fe</name>
        <dbReference type="ChEBI" id="CHEBI:18248"/>
    </ligandPart>
</feature>
<organism evidence="20 21">
    <name type="scientific">Phenylobacterium kunshanense</name>
    <dbReference type="NCBI Taxonomy" id="1445034"/>
    <lineage>
        <taxon>Bacteria</taxon>
        <taxon>Pseudomonadati</taxon>
        <taxon>Pseudomonadota</taxon>
        <taxon>Alphaproteobacteria</taxon>
        <taxon>Caulobacterales</taxon>
        <taxon>Caulobacteraceae</taxon>
        <taxon>Phenylobacterium</taxon>
    </lineage>
</organism>
<comment type="catalytic activity">
    <reaction evidence="14">
        <text>nitrate + a quinol = a quinone + nitrite + H2O</text>
        <dbReference type="Rhea" id="RHEA:56144"/>
        <dbReference type="ChEBI" id="CHEBI:15377"/>
        <dbReference type="ChEBI" id="CHEBI:16301"/>
        <dbReference type="ChEBI" id="CHEBI:17632"/>
        <dbReference type="ChEBI" id="CHEBI:24646"/>
        <dbReference type="ChEBI" id="CHEBI:132124"/>
        <dbReference type="EC" id="1.7.5.1"/>
    </reaction>
</comment>
<keyword evidence="4" id="KW-1003">Cell membrane</keyword>
<evidence type="ECO:0000256" key="5">
    <source>
        <dbReference type="ARBA" id="ARBA00022617"/>
    </source>
</evidence>
<evidence type="ECO:0000256" key="3">
    <source>
        <dbReference type="ARBA" id="ARBA00022448"/>
    </source>
</evidence>
<feature type="transmembrane region" description="Helical" evidence="18">
    <location>
        <begin position="188"/>
        <end position="214"/>
    </location>
</feature>
<evidence type="ECO:0000256" key="4">
    <source>
        <dbReference type="ARBA" id="ARBA00022475"/>
    </source>
</evidence>
<feature type="binding site" description="axial binding residue" evidence="16">
    <location>
        <position position="205"/>
    </location>
    <ligand>
        <name>heme b</name>
        <dbReference type="ChEBI" id="CHEBI:60344"/>
        <label>1</label>
    </ligand>
    <ligandPart>
        <name>Fe</name>
        <dbReference type="ChEBI" id="CHEBI:18248"/>
    </ligandPart>
</feature>
<comment type="subunit">
    <text evidence="15">Dimer of heterotrimers each composed of an alpha, a beta and a gamma chain. Alpha and beta are catalytic chains; gamma chains are involved in binding the enzyme complex to the cytoplasmic membrane.</text>
</comment>
<sequence>MDLNQIVFGVYPYIALATLALGSVIRFDREPYTWRTGSSQLLRRKQLMAGSVLFHLGVLMIFAGHFVGLLTPIAVWDALGVSHGAKQMLAIVAGGIAGVFALAGGALLLHRRLFDPRIRANSSFGDTAILIILVTQLILGLATIPVSLQHRDGEEMVKFMNWAQGIFTFRAGAADYVADVPWVFKAHLALGLTILLVFPFTRLVHMLSAPVWYLNRRGWQLVRTRRVLPRRPEPAAPVYPNTPAVRPSTPAQQLKAAE</sequence>
<evidence type="ECO:0000256" key="12">
    <source>
        <dbReference type="ARBA" id="ARBA00023063"/>
    </source>
</evidence>
<keyword evidence="3" id="KW-0813">Transport</keyword>
<evidence type="ECO:0000256" key="2">
    <source>
        <dbReference type="ARBA" id="ARBA00012500"/>
    </source>
</evidence>
<protein>
    <recommendedName>
        <fullName evidence="2">nitrate reductase (quinone)</fullName>
        <ecNumber evidence="2">1.7.5.1</ecNumber>
    </recommendedName>
</protein>
<keyword evidence="6 18" id="KW-0812">Transmembrane</keyword>
<dbReference type="PANTHER" id="PTHR30598:SF3">
    <property type="entry name" value="RESPIRATORY NITRATE REDUCTASE 1 GAMMA CHAIN"/>
    <property type="match status" value="1"/>
</dbReference>
<evidence type="ECO:0000313" key="21">
    <source>
        <dbReference type="Proteomes" id="UP000249524"/>
    </source>
</evidence>
<dbReference type="GO" id="GO:0019645">
    <property type="term" value="P:anaerobic electron transport chain"/>
    <property type="evidence" value="ECO:0007669"/>
    <property type="project" value="UniProtKB-ARBA"/>
</dbReference>
<evidence type="ECO:0000256" key="16">
    <source>
        <dbReference type="PIRSR" id="PIRSR603816-1"/>
    </source>
</evidence>
<dbReference type="Pfam" id="PF02665">
    <property type="entry name" value="Nitrate_red_gam"/>
    <property type="match status" value="1"/>
</dbReference>
<dbReference type="GO" id="GO:0160182">
    <property type="term" value="F:nitrate reductase (quinone) activity"/>
    <property type="evidence" value="ECO:0007669"/>
    <property type="project" value="UniProtKB-EC"/>
</dbReference>
<evidence type="ECO:0000256" key="13">
    <source>
        <dbReference type="ARBA" id="ARBA00023136"/>
    </source>
</evidence>
<keyword evidence="7" id="KW-0479">Metal-binding</keyword>
<reference evidence="20 21" key="1">
    <citation type="submission" date="2018-05" db="EMBL/GenBank/DDBJ databases">
        <authorList>
            <person name="Lanie J.A."/>
            <person name="Ng W.-L."/>
            <person name="Kazmierczak K.M."/>
            <person name="Andrzejewski T.M."/>
            <person name="Davidsen T.M."/>
            <person name="Wayne K.J."/>
            <person name="Tettelin H."/>
            <person name="Glass J.I."/>
            <person name="Rusch D."/>
            <person name="Podicherti R."/>
            <person name="Tsui H.-C.T."/>
            <person name="Winkler M.E."/>
        </authorList>
    </citation>
    <scope>NUCLEOTIDE SEQUENCE [LARGE SCALE GENOMIC DNA]</scope>
    <source>
        <strain evidence="20 21">BUT-10</strain>
    </source>
</reference>
<evidence type="ECO:0000256" key="6">
    <source>
        <dbReference type="ARBA" id="ARBA00022692"/>
    </source>
</evidence>
<feature type="transmembrane region" description="Helical" evidence="18">
    <location>
        <begin position="88"/>
        <end position="109"/>
    </location>
</feature>
<evidence type="ECO:0000256" key="8">
    <source>
        <dbReference type="ARBA" id="ARBA00022982"/>
    </source>
</evidence>
<dbReference type="InterPro" id="IPR023234">
    <property type="entry name" value="NarG-like_domain"/>
</dbReference>
<dbReference type="GO" id="GO:0009325">
    <property type="term" value="C:nitrate reductase complex"/>
    <property type="evidence" value="ECO:0007669"/>
    <property type="project" value="InterPro"/>
</dbReference>
<evidence type="ECO:0000256" key="11">
    <source>
        <dbReference type="ARBA" id="ARBA00023004"/>
    </source>
</evidence>
<gene>
    <name evidence="20" type="primary">narI</name>
    <name evidence="20" type="ORF">DJ019_08455</name>
</gene>
<dbReference type="FunFam" id="1.20.950.20:FF:000001">
    <property type="entry name" value="Respiratory nitrate reductase subunit gamma"/>
    <property type="match status" value="1"/>
</dbReference>
<dbReference type="Proteomes" id="UP000249524">
    <property type="component" value="Unassembled WGS sequence"/>
</dbReference>
<evidence type="ECO:0000256" key="9">
    <source>
        <dbReference type="ARBA" id="ARBA00022989"/>
    </source>
</evidence>
<dbReference type="EC" id="1.7.5.1" evidence="2"/>
<dbReference type="GO" id="GO:0009055">
    <property type="term" value="F:electron transfer activity"/>
    <property type="evidence" value="ECO:0007669"/>
    <property type="project" value="TreeGrafter"/>
</dbReference>
<dbReference type="PANTHER" id="PTHR30598">
    <property type="entry name" value="NITRATE REDUCTASE PRIVATE CHAPERONE, REDOX ENZYME MATURATION PROTEIN REMP FAMILY"/>
    <property type="match status" value="1"/>
</dbReference>